<dbReference type="Proteomes" id="UP000838412">
    <property type="component" value="Chromosome 18"/>
</dbReference>
<sequence>MSATVTGVCGFSWEVTMAVLPRLYFEEVQSELRRRKIAVGREKVLRHSELIHLLHEIMVCEYEQLQQHLRGNTGSEHSPPTRTQDGASDGQGGHFSGCASSTCTNDQKWAARNNKIPEYACRSLAGTGKSGCENSLGNLGESAKPPGATFRPSPSRSGDLGQNVQLRNAVAT</sequence>
<accession>A0A8K0EH49</accession>
<name>A0A8K0EH49_BRALA</name>
<dbReference type="AlphaFoldDB" id="A0A8K0EH49"/>
<evidence type="ECO:0000313" key="2">
    <source>
        <dbReference type="EMBL" id="CAH1250782.1"/>
    </source>
</evidence>
<dbReference type="EMBL" id="OV696703">
    <property type="protein sequence ID" value="CAH1250782.1"/>
    <property type="molecule type" value="Genomic_DNA"/>
</dbReference>
<organism evidence="2 3">
    <name type="scientific">Branchiostoma lanceolatum</name>
    <name type="common">Common lancelet</name>
    <name type="synonym">Amphioxus lanceolatum</name>
    <dbReference type="NCBI Taxonomy" id="7740"/>
    <lineage>
        <taxon>Eukaryota</taxon>
        <taxon>Metazoa</taxon>
        <taxon>Chordata</taxon>
        <taxon>Cephalochordata</taxon>
        <taxon>Leptocardii</taxon>
        <taxon>Amphioxiformes</taxon>
        <taxon>Branchiostomatidae</taxon>
        <taxon>Branchiostoma</taxon>
    </lineage>
</organism>
<protein>
    <submittedName>
        <fullName evidence="2">Hypp8913 protein</fullName>
    </submittedName>
</protein>
<evidence type="ECO:0000313" key="3">
    <source>
        <dbReference type="Proteomes" id="UP000838412"/>
    </source>
</evidence>
<keyword evidence="3" id="KW-1185">Reference proteome</keyword>
<evidence type="ECO:0000256" key="1">
    <source>
        <dbReference type="SAM" id="MobiDB-lite"/>
    </source>
</evidence>
<feature type="region of interest" description="Disordered" evidence="1">
    <location>
        <begin position="135"/>
        <end position="172"/>
    </location>
</feature>
<feature type="compositionally biased region" description="Polar residues" evidence="1">
    <location>
        <begin position="152"/>
        <end position="172"/>
    </location>
</feature>
<gene>
    <name evidence="2" type="primary">Hypp8913</name>
    <name evidence="2" type="ORF">BLAG_LOCUS11385</name>
</gene>
<proteinExistence type="predicted"/>
<feature type="compositionally biased region" description="Polar residues" evidence="1">
    <location>
        <begin position="71"/>
        <end position="86"/>
    </location>
</feature>
<feature type="region of interest" description="Disordered" evidence="1">
    <location>
        <begin position="71"/>
        <end position="93"/>
    </location>
</feature>
<reference evidence="2" key="1">
    <citation type="submission" date="2022-01" db="EMBL/GenBank/DDBJ databases">
        <authorList>
            <person name="Braso-Vives M."/>
        </authorList>
    </citation>
    <scope>NUCLEOTIDE SEQUENCE</scope>
</reference>